<comment type="subcellular location">
    <subcellularLocation>
        <location evidence="1">Cell membrane</location>
        <topology evidence="1">Multi-pass membrane protein</topology>
    </subcellularLocation>
</comment>
<feature type="domain" description="Major facilitator superfamily (MFS) profile" evidence="6">
    <location>
        <begin position="1"/>
        <end position="403"/>
    </location>
</feature>
<evidence type="ECO:0000256" key="2">
    <source>
        <dbReference type="ARBA" id="ARBA00022692"/>
    </source>
</evidence>
<dbReference type="PANTHER" id="PTHR23514">
    <property type="entry name" value="BYPASS OF STOP CODON PROTEIN 6"/>
    <property type="match status" value="1"/>
</dbReference>
<accession>A0ABW3VF85</accession>
<dbReference type="PROSITE" id="PS50850">
    <property type="entry name" value="MFS"/>
    <property type="match status" value="1"/>
</dbReference>
<evidence type="ECO:0000256" key="3">
    <source>
        <dbReference type="ARBA" id="ARBA00022989"/>
    </source>
</evidence>
<feature type="transmembrane region" description="Helical" evidence="5">
    <location>
        <begin position="308"/>
        <end position="335"/>
    </location>
</feature>
<evidence type="ECO:0000256" key="1">
    <source>
        <dbReference type="ARBA" id="ARBA00004651"/>
    </source>
</evidence>
<feature type="transmembrane region" description="Helical" evidence="5">
    <location>
        <begin position="372"/>
        <end position="393"/>
    </location>
</feature>
<evidence type="ECO:0000259" key="6">
    <source>
        <dbReference type="PROSITE" id="PS50850"/>
    </source>
</evidence>
<dbReference type="Pfam" id="PF07690">
    <property type="entry name" value="MFS_1"/>
    <property type="match status" value="1"/>
</dbReference>
<evidence type="ECO:0000256" key="4">
    <source>
        <dbReference type="ARBA" id="ARBA00023136"/>
    </source>
</evidence>
<reference evidence="8" key="1">
    <citation type="journal article" date="2019" name="Int. J. Syst. Evol. Microbiol.">
        <title>The Global Catalogue of Microorganisms (GCM) 10K type strain sequencing project: providing services to taxonomists for standard genome sequencing and annotation.</title>
        <authorList>
            <consortium name="The Broad Institute Genomics Platform"/>
            <consortium name="The Broad Institute Genome Sequencing Center for Infectious Disease"/>
            <person name="Wu L."/>
            <person name="Ma J."/>
        </authorList>
    </citation>
    <scope>NUCLEOTIDE SEQUENCE [LARGE SCALE GENOMIC DNA]</scope>
    <source>
        <strain evidence="8">CCUG 49018</strain>
    </source>
</reference>
<proteinExistence type="predicted"/>
<feature type="transmembrane region" description="Helical" evidence="5">
    <location>
        <begin position="176"/>
        <end position="195"/>
    </location>
</feature>
<dbReference type="InterPro" id="IPR051788">
    <property type="entry name" value="MFS_Transporter"/>
</dbReference>
<dbReference type="PANTHER" id="PTHR23514:SF13">
    <property type="entry name" value="INNER MEMBRANE PROTEIN YBJJ"/>
    <property type="match status" value="1"/>
</dbReference>
<dbReference type="RefSeq" id="WP_346093737.1">
    <property type="nucleotide sequence ID" value="NZ_BAABKS010000081.1"/>
</dbReference>
<feature type="transmembrane region" description="Helical" evidence="5">
    <location>
        <begin position="207"/>
        <end position="230"/>
    </location>
</feature>
<sequence>MAVSLTGVSVAAARRARLAVALTFAANGSLFGSWAPRVPEVKALLGLSDGILGLALLAPGAGSLITLPLAGGIAARWGSGRTTRWALPLFFASSLLIAWAARPGGNAAELFGALFVFGAAMGALDVLMNAQGVTVEQAYGRSVLSSFHAVFSLGALGGTVIGSLAAGWHIPLVAQFGVLGAAWLVVVLPVARGFLPDPPVPEDAAPTPVFALPRGPLVPLAIAAFAVLLAEGSTADWSAVLLRDSLGAGPAAAGAAFAAFSATMTLGRLVGDRVLTRLGRRRAVRLFAGFGATGLAAGLLVAELTAGSSVAVVAAVAGFLLLGAGISITFPALLAEAGVTGPRAAPALAAVSSGGYLGFLVGPTVIGGLAELTSLGVAIWFVALVAAAPVVLVRRRRVAPGSTS</sequence>
<feature type="transmembrane region" description="Helical" evidence="5">
    <location>
        <begin position="51"/>
        <end position="73"/>
    </location>
</feature>
<dbReference type="InterPro" id="IPR020846">
    <property type="entry name" value="MFS_dom"/>
</dbReference>
<keyword evidence="2 5" id="KW-0812">Transmembrane</keyword>
<dbReference type="InterPro" id="IPR011701">
    <property type="entry name" value="MFS"/>
</dbReference>
<comment type="caution">
    <text evidence="7">The sequence shown here is derived from an EMBL/GenBank/DDBJ whole genome shotgun (WGS) entry which is preliminary data.</text>
</comment>
<protein>
    <submittedName>
        <fullName evidence="7">MFS transporter</fullName>
    </submittedName>
</protein>
<name>A0ABW3VF85_9PSEU</name>
<feature type="transmembrane region" description="Helical" evidence="5">
    <location>
        <begin position="85"/>
        <end position="101"/>
    </location>
</feature>
<organism evidence="7 8">
    <name type="scientific">Pseudonocardia benzenivorans</name>
    <dbReference type="NCBI Taxonomy" id="228005"/>
    <lineage>
        <taxon>Bacteria</taxon>
        <taxon>Bacillati</taxon>
        <taxon>Actinomycetota</taxon>
        <taxon>Actinomycetes</taxon>
        <taxon>Pseudonocardiales</taxon>
        <taxon>Pseudonocardiaceae</taxon>
        <taxon>Pseudonocardia</taxon>
    </lineage>
</organism>
<dbReference type="Gene3D" id="1.20.1250.20">
    <property type="entry name" value="MFS general substrate transporter like domains"/>
    <property type="match status" value="2"/>
</dbReference>
<evidence type="ECO:0000313" key="8">
    <source>
        <dbReference type="Proteomes" id="UP001597182"/>
    </source>
</evidence>
<feature type="transmembrane region" description="Helical" evidence="5">
    <location>
        <begin position="107"/>
        <end position="128"/>
    </location>
</feature>
<keyword evidence="8" id="KW-1185">Reference proteome</keyword>
<dbReference type="CDD" id="cd17393">
    <property type="entry name" value="MFS_MosC_like"/>
    <property type="match status" value="1"/>
</dbReference>
<feature type="transmembrane region" description="Helical" evidence="5">
    <location>
        <begin position="250"/>
        <end position="271"/>
    </location>
</feature>
<dbReference type="Proteomes" id="UP001597182">
    <property type="component" value="Unassembled WGS sequence"/>
</dbReference>
<gene>
    <name evidence="7" type="ORF">ACFQ34_09615</name>
</gene>
<feature type="transmembrane region" description="Helical" evidence="5">
    <location>
        <begin position="149"/>
        <end position="170"/>
    </location>
</feature>
<evidence type="ECO:0000256" key="5">
    <source>
        <dbReference type="SAM" id="Phobius"/>
    </source>
</evidence>
<feature type="transmembrane region" description="Helical" evidence="5">
    <location>
        <begin position="347"/>
        <end position="366"/>
    </location>
</feature>
<dbReference type="EMBL" id="JBHTMB010000065">
    <property type="protein sequence ID" value="MFD1233538.1"/>
    <property type="molecule type" value="Genomic_DNA"/>
</dbReference>
<feature type="transmembrane region" description="Helical" evidence="5">
    <location>
        <begin position="283"/>
        <end position="302"/>
    </location>
</feature>
<dbReference type="SUPFAM" id="SSF103473">
    <property type="entry name" value="MFS general substrate transporter"/>
    <property type="match status" value="1"/>
</dbReference>
<keyword evidence="3 5" id="KW-1133">Transmembrane helix</keyword>
<keyword evidence="4 5" id="KW-0472">Membrane</keyword>
<evidence type="ECO:0000313" key="7">
    <source>
        <dbReference type="EMBL" id="MFD1233538.1"/>
    </source>
</evidence>
<dbReference type="InterPro" id="IPR036259">
    <property type="entry name" value="MFS_trans_sf"/>
</dbReference>